<dbReference type="Proteomes" id="UP000051587">
    <property type="component" value="Unassembled WGS sequence"/>
</dbReference>
<reference evidence="1 2" key="1">
    <citation type="submission" date="2015-09" db="EMBL/GenBank/DDBJ databases">
        <authorList>
            <consortium name="Swine Surveillance"/>
        </authorList>
    </citation>
    <scope>NUCLEOTIDE SEQUENCE [LARGE SCALE GENOMIC DNA]</scope>
    <source>
        <strain evidence="1 2">CECT 4357</strain>
    </source>
</reference>
<proteinExistence type="predicted"/>
<accession>A0A0P1FAG8</accession>
<organism evidence="1 2">
    <name type="scientific">Thalassovita gelatinovora</name>
    <name type="common">Thalassobius gelatinovorus</name>
    <dbReference type="NCBI Taxonomy" id="53501"/>
    <lineage>
        <taxon>Bacteria</taxon>
        <taxon>Pseudomonadati</taxon>
        <taxon>Pseudomonadota</taxon>
        <taxon>Alphaproteobacteria</taxon>
        <taxon>Rhodobacterales</taxon>
        <taxon>Roseobacteraceae</taxon>
        <taxon>Thalassovita</taxon>
    </lineage>
</organism>
<name>A0A0P1FAG8_THAGE</name>
<keyword evidence="2" id="KW-1185">Reference proteome</keyword>
<evidence type="ECO:0000313" key="2">
    <source>
        <dbReference type="Proteomes" id="UP000051587"/>
    </source>
</evidence>
<dbReference type="AlphaFoldDB" id="A0A0P1FAG8"/>
<evidence type="ECO:0000313" key="1">
    <source>
        <dbReference type="EMBL" id="CUH65078.1"/>
    </source>
</evidence>
<dbReference type="EMBL" id="CYSA01000015">
    <property type="protein sequence ID" value="CUH65078.1"/>
    <property type="molecule type" value="Genomic_DNA"/>
</dbReference>
<protein>
    <submittedName>
        <fullName evidence="1">Uncharacterized protein</fullName>
    </submittedName>
</protein>
<sequence length="127" mass="13122">MLVPFRLTDVGEIVLLNSGRAASTVRVAFAIFAGPRLDVRVSVKLVWEPAVTPLMLTVIVQLAPAARLPPEKLIVPPPPGAVSVGGTVRPEHVVTASGEAAISSPAVNVSVNAMSSAVDDVVVLEIV</sequence>
<gene>
    <name evidence="1" type="ORF">TG4357_01674</name>
</gene>